<dbReference type="PANTHER" id="PTHR43008:SF4">
    <property type="entry name" value="CHAIN DEHYDROGENASE, PUTATIVE (AFU_ORTHOLOGUE AFUA_4G08710)-RELATED"/>
    <property type="match status" value="1"/>
</dbReference>
<feature type="transmembrane region" description="Helical" evidence="3">
    <location>
        <begin position="82"/>
        <end position="100"/>
    </location>
</feature>
<feature type="transmembrane region" description="Helical" evidence="3">
    <location>
        <begin position="51"/>
        <end position="75"/>
    </location>
</feature>
<keyword evidence="3" id="KW-1133">Transmembrane helix</keyword>
<dbReference type="Pfam" id="PF00106">
    <property type="entry name" value="adh_short"/>
    <property type="match status" value="1"/>
</dbReference>
<dbReference type="GO" id="GO:0050664">
    <property type="term" value="F:oxidoreductase activity, acting on NAD(P)H, oxygen as acceptor"/>
    <property type="evidence" value="ECO:0007669"/>
    <property type="project" value="TreeGrafter"/>
</dbReference>
<keyword evidence="2" id="KW-0560">Oxidoreductase</keyword>
<proteinExistence type="inferred from homology"/>
<gene>
    <name evidence="4" type="ORF">LTR91_008249</name>
</gene>
<keyword evidence="5" id="KW-1185">Reference proteome</keyword>
<evidence type="ECO:0000313" key="5">
    <source>
        <dbReference type="Proteomes" id="UP001175353"/>
    </source>
</evidence>
<evidence type="ECO:0000256" key="2">
    <source>
        <dbReference type="ARBA" id="ARBA00023002"/>
    </source>
</evidence>
<comment type="similarity">
    <text evidence="1">Belongs to the short-chain dehydrogenases/reductases (SDR) family.</text>
</comment>
<organism evidence="4 5">
    <name type="scientific">Friedmanniomyces endolithicus</name>
    <dbReference type="NCBI Taxonomy" id="329885"/>
    <lineage>
        <taxon>Eukaryota</taxon>
        <taxon>Fungi</taxon>
        <taxon>Dikarya</taxon>
        <taxon>Ascomycota</taxon>
        <taxon>Pezizomycotina</taxon>
        <taxon>Dothideomycetes</taxon>
        <taxon>Dothideomycetidae</taxon>
        <taxon>Mycosphaerellales</taxon>
        <taxon>Teratosphaeriaceae</taxon>
        <taxon>Friedmanniomyces</taxon>
    </lineage>
</organism>
<dbReference type="InterPro" id="IPR036291">
    <property type="entry name" value="NAD(P)-bd_dom_sf"/>
</dbReference>
<dbReference type="SUPFAM" id="SSF51735">
    <property type="entry name" value="NAD(P)-binding Rossmann-fold domains"/>
    <property type="match status" value="1"/>
</dbReference>
<dbReference type="PANTHER" id="PTHR43008">
    <property type="entry name" value="BENZIL REDUCTASE"/>
    <property type="match status" value="1"/>
</dbReference>
<keyword evidence="3" id="KW-0472">Membrane</keyword>
<name>A0AAN6KPG8_9PEZI</name>
<dbReference type="AlphaFoldDB" id="A0AAN6KPG8"/>
<dbReference type="Gene3D" id="3.40.50.720">
    <property type="entry name" value="NAD(P)-binding Rossmann-like Domain"/>
    <property type="match status" value="1"/>
</dbReference>
<evidence type="ECO:0000256" key="3">
    <source>
        <dbReference type="SAM" id="Phobius"/>
    </source>
</evidence>
<keyword evidence="3" id="KW-0812">Transmembrane</keyword>
<dbReference type="InterPro" id="IPR002347">
    <property type="entry name" value="SDR_fam"/>
</dbReference>
<protein>
    <submittedName>
        <fullName evidence="4">Uncharacterized protein</fullName>
    </submittedName>
</protein>
<dbReference type="EMBL" id="JAUJLE010000062">
    <property type="protein sequence ID" value="KAK0992693.1"/>
    <property type="molecule type" value="Genomic_DNA"/>
</dbReference>
<reference evidence="4" key="1">
    <citation type="submission" date="2023-06" db="EMBL/GenBank/DDBJ databases">
        <title>Black Yeasts Isolated from many extreme environments.</title>
        <authorList>
            <person name="Coleine C."/>
            <person name="Stajich J.E."/>
            <person name="Selbmann L."/>
        </authorList>
    </citation>
    <scope>NUCLEOTIDE SEQUENCE</scope>
    <source>
        <strain evidence="4">CCFEE 5200</strain>
    </source>
</reference>
<dbReference type="Proteomes" id="UP001175353">
    <property type="component" value="Unassembled WGS sequence"/>
</dbReference>
<dbReference type="GO" id="GO:0016616">
    <property type="term" value="F:oxidoreductase activity, acting on the CH-OH group of donors, NAD or NADP as acceptor"/>
    <property type="evidence" value="ECO:0007669"/>
    <property type="project" value="UniProtKB-ARBA"/>
</dbReference>
<evidence type="ECO:0000256" key="1">
    <source>
        <dbReference type="ARBA" id="ARBA00006484"/>
    </source>
</evidence>
<accession>A0AAN6KPG8</accession>
<sequence length="398" mass="43359">MDPATLLRTVKLIAVPLPFFLGGYSFAFSQNAVPGVLDFPANFSTPVFKHVFQAGGLVVAPGGILSAAASAYLAYALPRQRSIWGMAAVVSVLPLVWTGLVMSPGINRLIAISGDTRMQEKATANLEHRQLLSTWIMQNYVRAALYFVAGVAALRATVVRLSRLEEEIKSTAPGSIVLVQTCDTQSDDDVKRLADATKAKFGRLDAVVANAGIISKYLEGSDGNKRLPVGVVEDSDFDRVINTNFMGSYRVAKHFVPQLLETTDGPQAFVCITSLAALTSSSDLTPIAYNLSKIGNNRMVQHIHNDHKKDGVQAFAVHPGAVLTPQTEMHHTTQLGVGWTELLTDDVKLCGGFLTWLTREKREWLSGRYLSAAWDVDELTAMRVEIVEGDKLVMRMVV</sequence>
<dbReference type="CDD" id="cd05233">
    <property type="entry name" value="SDR_c"/>
    <property type="match status" value="1"/>
</dbReference>
<comment type="caution">
    <text evidence="4">The sequence shown here is derived from an EMBL/GenBank/DDBJ whole genome shotgun (WGS) entry which is preliminary data.</text>
</comment>
<dbReference type="PRINTS" id="PR01167">
    <property type="entry name" value="INSADHFAMILY"/>
</dbReference>
<evidence type="ECO:0000313" key="4">
    <source>
        <dbReference type="EMBL" id="KAK0992693.1"/>
    </source>
</evidence>